<evidence type="ECO:0000313" key="3">
    <source>
        <dbReference type="EMBL" id="KUG21758.1"/>
    </source>
</evidence>
<keyword evidence="1" id="KW-1133">Transmembrane helix</keyword>
<feature type="transmembrane region" description="Helical" evidence="1">
    <location>
        <begin position="154"/>
        <end position="174"/>
    </location>
</feature>
<dbReference type="FunFam" id="3.30.70.270:FF:000001">
    <property type="entry name" value="Diguanylate cyclase domain protein"/>
    <property type="match status" value="1"/>
</dbReference>
<name>A0A0W8FM96_9ZZZZ</name>
<feature type="transmembrane region" description="Helical" evidence="1">
    <location>
        <begin position="180"/>
        <end position="204"/>
    </location>
</feature>
<dbReference type="SMART" id="SM00267">
    <property type="entry name" value="GGDEF"/>
    <property type="match status" value="1"/>
</dbReference>
<keyword evidence="1" id="KW-0472">Membrane</keyword>
<comment type="caution">
    <text evidence="3">The sequence shown here is derived from an EMBL/GenBank/DDBJ whole genome shotgun (WGS) entry which is preliminary data.</text>
</comment>
<evidence type="ECO:0000259" key="2">
    <source>
        <dbReference type="PROSITE" id="PS50887"/>
    </source>
</evidence>
<feature type="domain" description="GGDEF" evidence="2">
    <location>
        <begin position="266"/>
        <end position="403"/>
    </location>
</feature>
<dbReference type="CDD" id="cd01949">
    <property type="entry name" value="GGDEF"/>
    <property type="match status" value="1"/>
</dbReference>
<evidence type="ECO:0000256" key="1">
    <source>
        <dbReference type="SAM" id="Phobius"/>
    </source>
</evidence>
<dbReference type="AlphaFoldDB" id="A0A0W8FM96"/>
<dbReference type="SUPFAM" id="SSF55073">
    <property type="entry name" value="Nucleotide cyclase"/>
    <property type="match status" value="1"/>
</dbReference>
<dbReference type="PANTHER" id="PTHR45138:SF9">
    <property type="entry name" value="DIGUANYLATE CYCLASE DGCM-RELATED"/>
    <property type="match status" value="1"/>
</dbReference>
<feature type="transmembrane region" description="Helical" evidence="1">
    <location>
        <begin position="129"/>
        <end position="147"/>
    </location>
</feature>
<organism evidence="3">
    <name type="scientific">hydrocarbon metagenome</name>
    <dbReference type="NCBI Taxonomy" id="938273"/>
    <lineage>
        <taxon>unclassified sequences</taxon>
        <taxon>metagenomes</taxon>
        <taxon>ecological metagenomes</taxon>
    </lineage>
</organism>
<dbReference type="InterPro" id="IPR050469">
    <property type="entry name" value="Diguanylate_Cyclase"/>
</dbReference>
<dbReference type="GO" id="GO:0052621">
    <property type="term" value="F:diguanylate cyclase activity"/>
    <property type="evidence" value="ECO:0007669"/>
    <property type="project" value="TreeGrafter"/>
</dbReference>
<dbReference type="NCBIfam" id="TIGR00254">
    <property type="entry name" value="GGDEF"/>
    <property type="match status" value="1"/>
</dbReference>
<dbReference type="PANTHER" id="PTHR45138">
    <property type="entry name" value="REGULATORY COMPONENTS OF SENSORY TRANSDUCTION SYSTEM"/>
    <property type="match status" value="1"/>
</dbReference>
<sequence length="418" mass="47039">MKAAELNTLQQLLNDRGWRLRFNEELEREFQQDYSHRYYVHMQVAGIMGVIAFMACGILDLIWMPEKAGRTWFIRMVAGVPMWGPLLLSFWGKFRQKIGEHYMQLITSIFSISAVGGLVAISLNSLEPYNYYYYNAVTVALVIIFVLSRIQFKWGVISAIIMLLSLNVGLIAFGPTTNKLAIVIITNYVFVGSASSALIGTFLIERSLRQNYLQSRMLSLENRDLEESNLNLQYLSAIDGLTQIANRRSLDRNLSIEWQRALRKREPIGFIMADIDHFKMFNDTYGHQAGDECLRVVASSLKDGARRPGDLVARYGGEEFALVLTDSSAEQAAIVAEQMRDKIMNVSIKYKKYAPTHVTASFGVASMVPGSGQASPEALILAADQAMYQAKRSGRNRVVIYGQPADAQTEQNNQQETK</sequence>
<gene>
    <name evidence="3" type="ORF">ASZ90_008463</name>
</gene>
<reference evidence="3" key="1">
    <citation type="journal article" date="2015" name="Proc. Natl. Acad. Sci. U.S.A.">
        <title>Networks of energetic and metabolic interactions define dynamics in microbial communities.</title>
        <authorList>
            <person name="Embree M."/>
            <person name="Liu J.K."/>
            <person name="Al-Bassam M.M."/>
            <person name="Zengler K."/>
        </authorList>
    </citation>
    <scope>NUCLEOTIDE SEQUENCE</scope>
</reference>
<dbReference type="InterPro" id="IPR000160">
    <property type="entry name" value="GGDEF_dom"/>
</dbReference>
<dbReference type="Gene3D" id="3.30.70.270">
    <property type="match status" value="1"/>
</dbReference>
<dbReference type="GO" id="GO:1902201">
    <property type="term" value="P:negative regulation of bacterial-type flagellum-dependent cell motility"/>
    <property type="evidence" value="ECO:0007669"/>
    <property type="project" value="TreeGrafter"/>
</dbReference>
<dbReference type="InterPro" id="IPR043128">
    <property type="entry name" value="Rev_trsase/Diguanyl_cyclase"/>
</dbReference>
<feature type="transmembrane region" description="Helical" evidence="1">
    <location>
        <begin position="70"/>
        <end position="90"/>
    </location>
</feature>
<accession>A0A0W8FM96</accession>
<dbReference type="InterPro" id="IPR029787">
    <property type="entry name" value="Nucleotide_cyclase"/>
</dbReference>
<proteinExistence type="predicted"/>
<dbReference type="PROSITE" id="PS50887">
    <property type="entry name" value="GGDEF"/>
    <property type="match status" value="1"/>
</dbReference>
<dbReference type="GO" id="GO:0043709">
    <property type="term" value="P:cell adhesion involved in single-species biofilm formation"/>
    <property type="evidence" value="ECO:0007669"/>
    <property type="project" value="TreeGrafter"/>
</dbReference>
<dbReference type="GO" id="GO:0005886">
    <property type="term" value="C:plasma membrane"/>
    <property type="evidence" value="ECO:0007669"/>
    <property type="project" value="TreeGrafter"/>
</dbReference>
<feature type="transmembrane region" description="Helical" evidence="1">
    <location>
        <begin position="38"/>
        <end position="64"/>
    </location>
</feature>
<keyword evidence="1" id="KW-0812">Transmembrane</keyword>
<dbReference type="Pfam" id="PF00990">
    <property type="entry name" value="GGDEF"/>
    <property type="match status" value="1"/>
</dbReference>
<feature type="transmembrane region" description="Helical" evidence="1">
    <location>
        <begin position="102"/>
        <end position="123"/>
    </location>
</feature>
<protein>
    <submittedName>
        <fullName evidence="3">Response regulator</fullName>
    </submittedName>
</protein>
<dbReference type="EMBL" id="LNQE01001023">
    <property type="protein sequence ID" value="KUG21758.1"/>
    <property type="molecule type" value="Genomic_DNA"/>
</dbReference>